<dbReference type="Gene3D" id="3.10.20.280">
    <property type="entry name" value="RnfH-like"/>
    <property type="match status" value="1"/>
</dbReference>
<evidence type="ECO:0000313" key="5">
    <source>
        <dbReference type="Proteomes" id="UP000738126"/>
    </source>
</evidence>
<dbReference type="NCBIfam" id="NF002490">
    <property type="entry name" value="PRK01777.1"/>
    <property type="match status" value="1"/>
</dbReference>
<evidence type="ECO:0000313" key="4">
    <source>
        <dbReference type="EMBL" id="MBK1725557.1"/>
    </source>
</evidence>
<dbReference type="InterPro" id="IPR037021">
    <property type="entry name" value="RnfH_sf"/>
</dbReference>
<evidence type="ECO:0000256" key="2">
    <source>
        <dbReference type="HAMAP-Rule" id="MF_00460"/>
    </source>
</evidence>
<evidence type="ECO:0000256" key="1">
    <source>
        <dbReference type="ARBA" id="ARBA00010645"/>
    </source>
</evidence>
<name>A0ABS1E376_9GAMM</name>
<dbReference type="InterPro" id="IPR005346">
    <property type="entry name" value="RnfH"/>
</dbReference>
<dbReference type="InterPro" id="IPR016155">
    <property type="entry name" value="Mopterin_synth/thiamin_S_b"/>
</dbReference>
<dbReference type="EMBL" id="NRSH01000003">
    <property type="protein sequence ID" value="MBK1725557.1"/>
    <property type="molecule type" value="Genomic_DNA"/>
</dbReference>
<dbReference type="PANTHER" id="PTHR37483">
    <property type="entry name" value="UPF0125 PROTEIN RATB"/>
    <property type="match status" value="1"/>
</dbReference>
<dbReference type="Pfam" id="PF03658">
    <property type="entry name" value="Ub-RnfH"/>
    <property type="match status" value="1"/>
</dbReference>
<feature type="compositionally biased region" description="Gly residues" evidence="3">
    <location>
        <begin position="100"/>
        <end position="122"/>
    </location>
</feature>
<keyword evidence="5" id="KW-1185">Reference proteome</keyword>
<proteinExistence type="inferred from homology"/>
<gene>
    <name evidence="4" type="ORF">CKO13_00635</name>
</gene>
<sequence>MSSEARPEEGTIRVEVAYALPERQTLLAVSLPAGSTAGEAIEASGVRERHPEIDLAQQSVGVFGQVVGLDTALGDGDRVEIYRPLKVDPKQARRNRAAGQGRGKGRGQGRGCGRGQGGCGAEGKGRATPRSSGS</sequence>
<evidence type="ECO:0000256" key="3">
    <source>
        <dbReference type="SAM" id="MobiDB-lite"/>
    </source>
</evidence>
<protein>
    <recommendedName>
        <fullName evidence="2">UPF0125 protein CKO13_00635</fullName>
    </recommendedName>
</protein>
<accession>A0ABS1E376</accession>
<comment type="caution">
    <text evidence="4">The sequence shown here is derived from an EMBL/GenBank/DDBJ whole genome shotgun (WGS) entry which is preliminary data.</text>
</comment>
<dbReference type="HAMAP" id="MF_00460">
    <property type="entry name" value="UPF0125_RnfH"/>
    <property type="match status" value="1"/>
</dbReference>
<comment type="similarity">
    <text evidence="1 2">Belongs to the UPF0125 (RnfH) family.</text>
</comment>
<feature type="region of interest" description="Disordered" evidence="3">
    <location>
        <begin position="85"/>
        <end position="134"/>
    </location>
</feature>
<dbReference type="Proteomes" id="UP000738126">
    <property type="component" value="Unassembled WGS sequence"/>
</dbReference>
<dbReference type="SUPFAM" id="SSF54285">
    <property type="entry name" value="MoaD/ThiS"/>
    <property type="match status" value="1"/>
</dbReference>
<dbReference type="RefSeq" id="WP_200255805.1">
    <property type="nucleotide sequence ID" value="NZ_NRSH01000003.1"/>
</dbReference>
<dbReference type="PANTHER" id="PTHR37483:SF1">
    <property type="entry name" value="UPF0125 PROTEIN RATB"/>
    <property type="match status" value="1"/>
</dbReference>
<reference evidence="4 5" key="1">
    <citation type="journal article" date="2020" name="Microorganisms">
        <title>Osmotic Adaptation and Compatible Solute Biosynthesis of Phototrophic Bacteria as Revealed from Genome Analyses.</title>
        <authorList>
            <person name="Imhoff J.F."/>
            <person name="Rahn T."/>
            <person name="Kunzel S."/>
            <person name="Keller A."/>
            <person name="Neulinger S.C."/>
        </authorList>
    </citation>
    <scope>NUCLEOTIDE SEQUENCE [LARGE SCALE GENOMIC DNA]</scope>
    <source>
        <strain evidence="4 5">DSM 15116</strain>
    </source>
</reference>
<organism evidence="4 5">
    <name type="scientific">Halorhodospira neutriphila</name>
    <dbReference type="NCBI Taxonomy" id="168379"/>
    <lineage>
        <taxon>Bacteria</taxon>
        <taxon>Pseudomonadati</taxon>
        <taxon>Pseudomonadota</taxon>
        <taxon>Gammaproteobacteria</taxon>
        <taxon>Chromatiales</taxon>
        <taxon>Ectothiorhodospiraceae</taxon>
        <taxon>Halorhodospira</taxon>
    </lineage>
</organism>